<sequence length="217" mass="25241">MGNNSDIFQEFEKHLMEDEKPSQYFEEIAEKGIFNKEYPLTLLGDLINTPQSPKHHPEGSVWKHTMLVIDNAAQKKHLSENPKVFMWAALLHDLGKAPTTKIRKERITSYNHDKIGAKLAVDFLKEFTDDEEFINKVSVLVRWHMQILFVVKNLPFAEIDNMASQTSVDEIALLSTCDRFGRGGMTEEKFKEEEKNIQHFIKKCKQHLEQKKNNKIN</sequence>
<reference evidence="4" key="1">
    <citation type="submission" date="2016-11" db="EMBL/GenBank/DDBJ databases">
        <authorList>
            <person name="Varghese N."/>
            <person name="Submissions S."/>
        </authorList>
    </citation>
    <scope>NUCLEOTIDE SEQUENCE [LARGE SCALE GENOMIC DNA]</scope>
    <source>
        <strain evidence="4">DSM 15518</strain>
    </source>
</reference>
<dbReference type="CDD" id="cd00077">
    <property type="entry name" value="HDc"/>
    <property type="match status" value="1"/>
</dbReference>
<dbReference type="InterPro" id="IPR006675">
    <property type="entry name" value="HDIG_dom"/>
</dbReference>
<accession>A0A1M6M323</accession>
<dbReference type="Proteomes" id="UP000242497">
    <property type="component" value="Unassembled WGS sequence"/>
</dbReference>
<dbReference type="NCBIfam" id="TIGR00277">
    <property type="entry name" value="HDIG"/>
    <property type="match status" value="1"/>
</dbReference>
<evidence type="ECO:0000259" key="2">
    <source>
        <dbReference type="Pfam" id="PF01966"/>
    </source>
</evidence>
<dbReference type="RefSeq" id="WP_072887483.1">
    <property type="nucleotide sequence ID" value="NZ_FRAE01000013.1"/>
</dbReference>
<dbReference type="GO" id="GO:0000166">
    <property type="term" value="F:nucleotide binding"/>
    <property type="evidence" value="ECO:0007669"/>
    <property type="project" value="UniProtKB-KW"/>
</dbReference>
<keyword evidence="1" id="KW-0547">Nucleotide-binding</keyword>
<dbReference type="SUPFAM" id="SSF109604">
    <property type="entry name" value="HD-domain/PDEase-like"/>
    <property type="match status" value="1"/>
</dbReference>
<dbReference type="InterPro" id="IPR050124">
    <property type="entry name" value="tRNA_CCA-adding_enzyme"/>
</dbReference>
<keyword evidence="4" id="KW-1185">Reference proteome</keyword>
<dbReference type="OrthoDB" id="9805698at2"/>
<dbReference type="STRING" id="1123349.SAMN02744037_00802"/>
<proteinExistence type="predicted"/>
<dbReference type="Gene3D" id="1.10.3090.10">
    <property type="entry name" value="cca-adding enzyme, domain 2"/>
    <property type="match status" value="1"/>
</dbReference>
<gene>
    <name evidence="3" type="ORF">SAMN02744037_00802</name>
</gene>
<evidence type="ECO:0000256" key="1">
    <source>
        <dbReference type="ARBA" id="ARBA00022741"/>
    </source>
</evidence>
<dbReference type="InterPro" id="IPR006674">
    <property type="entry name" value="HD_domain"/>
</dbReference>
<protein>
    <submittedName>
        <fullName evidence="3">HDIG domain-containing protein</fullName>
    </submittedName>
</protein>
<dbReference type="PANTHER" id="PTHR47545:SF2">
    <property type="entry name" value="CC-ADDING TRNA NUCLEOTIDYLTRANSFERASE"/>
    <property type="match status" value="1"/>
</dbReference>
<evidence type="ECO:0000313" key="3">
    <source>
        <dbReference type="EMBL" id="SHJ77733.1"/>
    </source>
</evidence>
<dbReference type="InterPro" id="IPR003607">
    <property type="entry name" value="HD/PDEase_dom"/>
</dbReference>
<dbReference type="PANTHER" id="PTHR47545">
    <property type="entry name" value="MULTIFUNCTIONAL CCA PROTEIN"/>
    <property type="match status" value="1"/>
</dbReference>
<evidence type="ECO:0000313" key="4">
    <source>
        <dbReference type="Proteomes" id="UP000242497"/>
    </source>
</evidence>
<dbReference type="EMBL" id="FRAE01000013">
    <property type="protein sequence ID" value="SHJ77733.1"/>
    <property type="molecule type" value="Genomic_DNA"/>
</dbReference>
<feature type="domain" description="HD" evidence="2">
    <location>
        <begin position="62"/>
        <end position="145"/>
    </location>
</feature>
<dbReference type="AlphaFoldDB" id="A0A1M6M323"/>
<organism evidence="3 4">
    <name type="scientific">Tepidibacter formicigenes DSM 15518</name>
    <dbReference type="NCBI Taxonomy" id="1123349"/>
    <lineage>
        <taxon>Bacteria</taxon>
        <taxon>Bacillati</taxon>
        <taxon>Bacillota</taxon>
        <taxon>Clostridia</taxon>
        <taxon>Peptostreptococcales</taxon>
        <taxon>Peptostreptococcaceae</taxon>
        <taxon>Tepidibacter</taxon>
    </lineage>
</organism>
<name>A0A1M6M323_9FIRM</name>
<dbReference type="Pfam" id="PF01966">
    <property type="entry name" value="HD"/>
    <property type="match status" value="1"/>
</dbReference>